<gene>
    <name evidence="1" type="ORF">FB382_001109</name>
</gene>
<sequence>MGTVADFVERLRPEFAAYVARLAPDDPDDAALAGRFLAQLREHDRVLLGDDPAAVAASVREALAQHEGYLWDAATLLRPWDFDLADVACPVTLHYGALDTNHPPRNGTWLAERLPGSTLTVDDGVGHLGALLAHWDDLLGGLAQDRVEND</sequence>
<dbReference type="RefSeq" id="WP_182537471.1">
    <property type="nucleotide sequence ID" value="NZ_JACGXA010000001.1"/>
</dbReference>
<accession>A0A7W3IY86</accession>
<dbReference type="SUPFAM" id="SSF53474">
    <property type="entry name" value="alpha/beta-Hydrolases"/>
    <property type="match status" value="1"/>
</dbReference>
<organism evidence="1 2">
    <name type="scientific">Nocardioides ginsengisegetis</name>
    <dbReference type="NCBI Taxonomy" id="661491"/>
    <lineage>
        <taxon>Bacteria</taxon>
        <taxon>Bacillati</taxon>
        <taxon>Actinomycetota</taxon>
        <taxon>Actinomycetes</taxon>
        <taxon>Propionibacteriales</taxon>
        <taxon>Nocardioidaceae</taxon>
        <taxon>Nocardioides</taxon>
    </lineage>
</organism>
<evidence type="ECO:0000313" key="1">
    <source>
        <dbReference type="EMBL" id="MBA8802818.1"/>
    </source>
</evidence>
<dbReference type="Gene3D" id="3.40.50.1820">
    <property type="entry name" value="alpha/beta hydrolase"/>
    <property type="match status" value="1"/>
</dbReference>
<comment type="caution">
    <text evidence="1">The sequence shown here is derived from an EMBL/GenBank/DDBJ whole genome shotgun (WGS) entry which is preliminary data.</text>
</comment>
<dbReference type="EMBL" id="JACGXA010000001">
    <property type="protein sequence ID" value="MBA8802818.1"/>
    <property type="molecule type" value="Genomic_DNA"/>
</dbReference>
<keyword evidence="2" id="KW-1185">Reference proteome</keyword>
<proteinExistence type="predicted"/>
<reference evidence="1 2" key="1">
    <citation type="submission" date="2020-07" db="EMBL/GenBank/DDBJ databases">
        <title>Sequencing the genomes of 1000 actinobacteria strains.</title>
        <authorList>
            <person name="Klenk H.-P."/>
        </authorList>
    </citation>
    <scope>NUCLEOTIDE SEQUENCE [LARGE SCALE GENOMIC DNA]</scope>
    <source>
        <strain evidence="1 2">DSM 21349</strain>
    </source>
</reference>
<dbReference type="AlphaFoldDB" id="A0A7W3IY86"/>
<dbReference type="Proteomes" id="UP000580910">
    <property type="component" value="Unassembled WGS sequence"/>
</dbReference>
<dbReference type="InterPro" id="IPR029058">
    <property type="entry name" value="AB_hydrolase_fold"/>
</dbReference>
<name>A0A7W3IY86_9ACTN</name>
<evidence type="ECO:0000313" key="2">
    <source>
        <dbReference type="Proteomes" id="UP000580910"/>
    </source>
</evidence>
<protein>
    <submittedName>
        <fullName evidence="1">Pimeloyl-ACP methyl ester carboxylesterase</fullName>
    </submittedName>
</protein>